<reference evidence="6 7" key="1">
    <citation type="journal article" date="2007" name="Science">
        <title>The Chlamydomonas genome reveals the evolution of key animal and plant functions.</title>
        <authorList>
            <person name="Merchant S.S."/>
            <person name="Prochnik S.E."/>
            <person name="Vallon O."/>
            <person name="Harris E.H."/>
            <person name="Karpowicz S.J."/>
            <person name="Witman G.B."/>
            <person name="Terry A."/>
            <person name="Salamov A."/>
            <person name="Fritz-Laylin L.K."/>
            <person name="Marechal-Drouard L."/>
            <person name="Marshall W.F."/>
            <person name="Qu L.H."/>
            <person name="Nelson D.R."/>
            <person name="Sanderfoot A.A."/>
            <person name="Spalding M.H."/>
            <person name="Kapitonov V.V."/>
            <person name="Ren Q."/>
            <person name="Ferris P."/>
            <person name="Lindquist E."/>
            <person name="Shapiro H."/>
            <person name="Lucas S.M."/>
            <person name="Grimwood J."/>
            <person name="Schmutz J."/>
            <person name="Cardol P."/>
            <person name="Cerutti H."/>
            <person name="Chanfreau G."/>
            <person name="Chen C.L."/>
            <person name="Cognat V."/>
            <person name="Croft M.T."/>
            <person name="Dent R."/>
            <person name="Dutcher S."/>
            <person name="Fernandez E."/>
            <person name="Fukuzawa H."/>
            <person name="Gonzalez-Ballester D."/>
            <person name="Gonzalez-Halphen D."/>
            <person name="Hallmann A."/>
            <person name="Hanikenne M."/>
            <person name="Hippler M."/>
            <person name="Inwood W."/>
            <person name="Jabbari K."/>
            <person name="Kalanon M."/>
            <person name="Kuras R."/>
            <person name="Lefebvre P.A."/>
            <person name="Lemaire S.D."/>
            <person name="Lobanov A.V."/>
            <person name="Lohr M."/>
            <person name="Manuell A."/>
            <person name="Meier I."/>
            <person name="Mets L."/>
            <person name="Mittag M."/>
            <person name="Mittelmeier T."/>
            <person name="Moroney J.V."/>
            <person name="Moseley J."/>
            <person name="Napoli C."/>
            <person name="Nedelcu A.M."/>
            <person name="Niyogi K."/>
            <person name="Novoselov S.V."/>
            <person name="Paulsen I.T."/>
            <person name="Pazour G."/>
            <person name="Purton S."/>
            <person name="Ral J.P."/>
            <person name="Riano-Pachon D.M."/>
            <person name="Riekhof W."/>
            <person name="Rymarquis L."/>
            <person name="Schroda M."/>
            <person name="Stern D."/>
            <person name="Umen J."/>
            <person name="Willows R."/>
            <person name="Wilson N."/>
            <person name="Zimmer S.L."/>
            <person name="Allmer J."/>
            <person name="Balk J."/>
            <person name="Bisova K."/>
            <person name="Chen C.J."/>
            <person name="Elias M."/>
            <person name="Gendler K."/>
            <person name="Hauser C."/>
            <person name="Lamb M.R."/>
            <person name="Ledford H."/>
            <person name="Long J.C."/>
            <person name="Minagawa J."/>
            <person name="Page M.D."/>
            <person name="Pan J."/>
            <person name="Pootakham W."/>
            <person name="Roje S."/>
            <person name="Rose A."/>
            <person name="Stahlberg E."/>
            <person name="Terauchi A.M."/>
            <person name="Yang P."/>
            <person name="Ball S."/>
            <person name="Bowler C."/>
            <person name="Dieckmann C.L."/>
            <person name="Gladyshev V.N."/>
            <person name="Green P."/>
            <person name="Jorgensen R."/>
            <person name="Mayfield S."/>
            <person name="Mueller-Roeber B."/>
            <person name="Rajamani S."/>
            <person name="Sayre R.T."/>
            <person name="Brokstein P."/>
            <person name="Dubchak I."/>
            <person name="Goodstein D."/>
            <person name="Hornick L."/>
            <person name="Huang Y.W."/>
            <person name="Jhaveri J."/>
            <person name="Luo Y."/>
            <person name="Martinez D."/>
            <person name="Ngau W.C."/>
            <person name="Otillar B."/>
            <person name="Poliakov A."/>
            <person name="Porter A."/>
            <person name="Szajkowski L."/>
            <person name="Werner G."/>
            <person name="Zhou K."/>
            <person name="Grigoriev I.V."/>
            <person name="Rokhsar D.S."/>
            <person name="Grossman A.R."/>
        </authorList>
    </citation>
    <scope>NUCLEOTIDE SEQUENCE [LARGE SCALE GENOMIC DNA]</scope>
    <source>
        <strain evidence="7">CC-503</strain>
    </source>
</reference>
<name>A0A2K3DA81_CHLRE</name>
<dbReference type="InterPro" id="IPR004881">
    <property type="entry name" value="Ribosome_biogen_GTPase_RsgA"/>
</dbReference>
<dbReference type="AlphaFoldDB" id="A0A2K3DA81"/>
<feature type="compositionally biased region" description="Low complexity" evidence="3">
    <location>
        <begin position="445"/>
        <end position="462"/>
    </location>
</feature>
<feature type="compositionally biased region" description="Basic and acidic residues" evidence="3">
    <location>
        <begin position="659"/>
        <end position="668"/>
    </location>
</feature>
<dbReference type="FunCoup" id="A0A2K3DA81">
    <property type="interactions" value="246"/>
</dbReference>
<dbReference type="Gramene" id="PNW77440">
    <property type="protein sequence ID" value="PNW77440"/>
    <property type="gene ID" value="CHLRE_10g436600v5"/>
</dbReference>
<dbReference type="ExpressionAtlas" id="A0A2K3DA81">
    <property type="expression patterns" value="baseline"/>
</dbReference>
<evidence type="ECO:0000256" key="2">
    <source>
        <dbReference type="ARBA" id="ARBA00023134"/>
    </source>
</evidence>
<dbReference type="RefSeq" id="XP_042920126.1">
    <property type="nucleotide sequence ID" value="XM_043066729.1"/>
</dbReference>
<dbReference type="InParanoid" id="A0A2K3DA81"/>
<dbReference type="GO" id="GO:0000028">
    <property type="term" value="P:ribosomal small subunit assembly"/>
    <property type="evidence" value="ECO:0000318"/>
    <property type="project" value="GO_Central"/>
</dbReference>
<dbReference type="SUPFAM" id="SSF52540">
    <property type="entry name" value="P-loop containing nucleoside triphosphate hydrolases"/>
    <property type="match status" value="2"/>
</dbReference>
<evidence type="ECO:0000259" key="5">
    <source>
        <dbReference type="PROSITE" id="PS51721"/>
    </source>
</evidence>
<dbReference type="InterPro" id="IPR030378">
    <property type="entry name" value="G_CP_dom"/>
</dbReference>
<keyword evidence="7" id="KW-1185">Reference proteome</keyword>
<feature type="region of interest" description="Disordered" evidence="3">
    <location>
        <begin position="499"/>
        <end position="527"/>
    </location>
</feature>
<dbReference type="HAMAP" id="MF_01820">
    <property type="entry name" value="GTPase_RsgA"/>
    <property type="match status" value="1"/>
</dbReference>
<dbReference type="InterPro" id="IPR010914">
    <property type="entry name" value="RsgA_GTPase_dom"/>
</dbReference>
<protein>
    <recommendedName>
        <fullName evidence="8">EngC GTPase domain-containing protein</fullName>
    </recommendedName>
</protein>
<proteinExistence type="inferred from homology"/>
<sequence length="687" mass="70874">MSVALSIDLAASRCAALHSGAVDRPGPRTAVPPRALWPRTARNAFSERVGPCTCITSERCPQHHRHAALGSASTSALPAYAAGHTSHGTAGVSCQALHASAALLSSLAPRPAYPQSSSVHLRARSAVASQAAAAAAEAGPGAAGTAQPLSPAPSSPSQLPAHQPQLTSGLGQVIAASSNFVRVQLYTLLPDSEPTPNGWRPPHMRDTDAAPAASGSSPGAAGAADTQPPASVEPESGAGASYPVLLCSLRSLLRKLRQDVVVGDVVRVEAVDWVAGRGAVSEVLPRSSRLTDPAVANVEHALLVFALDTPPFEEQQVSRFLVAYEAAGVSFSLVLNKADLVAPEVLAGRLAQCRAWGYEPVVLSCETGEGVEQVAARLSDRVSVVAGPSGAGKSSLINLLRRGRHRPDLQAAPGTAAVNAADEARALAELERAEAEAEAEEEVEAAQAAEAAEAAQAAAGKGSKARGKGRAVRGEEAQPMPIGGVRELVKLPSPGVLGLGREAGGVSSGAGASEDGGGSEAGATGDKEPEFLAVGALSKMGRGMHTTTSISLLRLLGGGWLADTPGFGQPTLDDIASPQLAACFPEISDLVGEQPCRFSDCLHVAEPGCAVRGAGLERYAFYLRFLHDIRTREANDVTRLQRARADREGYAKAKSVRGGGERMEARLDSKRHRRTSRQGGRRAGDLD</sequence>
<dbReference type="PROSITE" id="PS51721">
    <property type="entry name" value="G_CP"/>
    <property type="match status" value="1"/>
</dbReference>
<evidence type="ECO:0000313" key="6">
    <source>
        <dbReference type="EMBL" id="PNW77440.1"/>
    </source>
</evidence>
<feature type="compositionally biased region" description="Low complexity" evidence="3">
    <location>
        <begin position="209"/>
        <end position="224"/>
    </location>
</feature>
<dbReference type="Proteomes" id="UP000006906">
    <property type="component" value="Chromosome 10"/>
</dbReference>
<dbReference type="GO" id="GO:0003924">
    <property type="term" value="F:GTPase activity"/>
    <property type="evidence" value="ECO:0000318"/>
    <property type="project" value="GO_Central"/>
</dbReference>
<dbReference type="PANTHER" id="PTHR32120">
    <property type="entry name" value="SMALL RIBOSOMAL SUBUNIT BIOGENESIS GTPASE RSGA"/>
    <property type="match status" value="1"/>
</dbReference>
<dbReference type="PANTHER" id="PTHR32120:SF11">
    <property type="entry name" value="SMALL RIBOSOMAL SUBUNIT BIOGENESIS GTPASE RSGA 1, MITOCHONDRIAL-RELATED"/>
    <property type="match status" value="1"/>
</dbReference>
<dbReference type="Gene3D" id="3.40.50.300">
    <property type="entry name" value="P-loop containing nucleotide triphosphate hydrolases"/>
    <property type="match status" value="1"/>
</dbReference>
<dbReference type="GO" id="GO:0005525">
    <property type="term" value="F:GTP binding"/>
    <property type="evidence" value="ECO:0007669"/>
    <property type="project" value="UniProtKB-KW"/>
</dbReference>
<feature type="region of interest" description="Disordered" evidence="3">
    <location>
        <begin position="191"/>
        <end position="237"/>
    </location>
</feature>
<dbReference type="GeneID" id="5715970"/>
<dbReference type="EMBL" id="CM008971">
    <property type="protein sequence ID" value="PNW77440.1"/>
    <property type="molecule type" value="Genomic_DNA"/>
</dbReference>
<dbReference type="NCBIfam" id="TIGR00157">
    <property type="entry name" value="ribosome small subunit-dependent GTPase A"/>
    <property type="match status" value="1"/>
</dbReference>
<feature type="compositionally biased region" description="Low complexity" evidence="3">
    <location>
        <begin position="138"/>
        <end position="149"/>
    </location>
</feature>
<dbReference type="STRING" id="3055.A0A2K3DA81"/>
<dbReference type="KEGG" id="cre:CHLRE_10g436600v5"/>
<dbReference type="InterPro" id="IPR027417">
    <property type="entry name" value="P-loop_NTPase"/>
</dbReference>
<evidence type="ECO:0000256" key="3">
    <source>
        <dbReference type="SAM" id="MobiDB-lite"/>
    </source>
</evidence>
<feature type="region of interest" description="Disordered" evidence="3">
    <location>
        <begin position="431"/>
        <end position="477"/>
    </location>
</feature>
<evidence type="ECO:0000313" key="7">
    <source>
        <dbReference type="Proteomes" id="UP000006906"/>
    </source>
</evidence>
<feature type="region of interest" description="Disordered" evidence="3">
    <location>
        <begin position="648"/>
        <end position="687"/>
    </location>
</feature>
<organism evidence="6 7">
    <name type="scientific">Chlamydomonas reinhardtii</name>
    <name type="common">Chlamydomonas smithii</name>
    <dbReference type="NCBI Taxonomy" id="3055"/>
    <lineage>
        <taxon>Eukaryota</taxon>
        <taxon>Viridiplantae</taxon>
        <taxon>Chlorophyta</taxon>
        <taxon>core chlorophytes</taxon>
        <taxon>Chlorophyceae</taxon>
        <taxon>CS clade</taxon>
        <taxon>Chlamydomonadales</taxon>
        <taxon>Chlamydomonadaceae</taxon>
        <taxon>Chlamydomonas</taxon>
    </lineage>
</organism>
<dbReference type="PROSITE" id="PS50936">
    <property type="entry name" value="ENGC_GTPASE"/>
    <property type="match status" value="1"/>
</dbReference>
<gene>
    <name evidence="6" type="ORF">CHLRE_10g436600v5</name>
</gene>
<dbReference type="Gene3D" id="1.10.40.50">
    <property type="entry name" value="Probable gtpase engc, domain 3"/>
    <property type="match status" value="1"/>
</dbReference>
<dbReference type="GO" id="GO:0019843">
    <property type="term" value="F:rRNA binding"/>
    <property type="evidence" value="ECO:0000318"/>
    <property type="project" value="GO_Central"/>
</dbReference>
<dbReference type="OrthoDB" id="442158at2759"/>
<feature type="domain" description="EngC GTPase" evidence="4">
    <location>
        <begin position="296"/>
        <end position="443"/>
    </location>
</feature>
<feature type="compositionally biased region" description="Gly residues" evidence="3">
    <location>
        <begin position="499"/>
        <end position="520"/>
    </location>
</feature>
<keyword evidence="2" id="KW-0342">GTP-binding</keyword>
<evidence type="ECO:0008006" key="8">
    <source>
        <dbReference type="Google" id="ProtNLM"/>
    </source>
</evidence>
<dbReference type="Pfam" id="PF03193">
    <property type="entry name" value="RsgA_GTPase"/>
    <property type="match status" value="2"/>
</dbReference>
<feature type="compositionally biased region" description="Low complexity" evidence="3">
    <location>
        <begin position="155"/>
        <end position="165"/>
    </location>
</feature>
<feature type="compositionally biased region" description="Basic residues" evidence="3">
    <location>
        <begin position="669"/>
        <end position="680"/>
    </location>
</feature>
<feature type="domain" description="CP-type G" evidence="5">
    <location>
        <begin position="287"/>
        <end position="570"/>
    </location>
</feature>
<feature type="region of interest" description="Disordered" evidence="3">
    <location>
        <begin position="138"/>
        <end position="165"/>
    </location>
</feature>
<keyword evidence="1" id="KW-0547">Nucleotide-binding</keyword>
<evidence type="ECO:0000256" key="1">
    <source>
        <dbReference type="ARBA" id="ARBA00022741"/>
    </source>
</evidence>
<accession>A0A2K3DA81</accession>
<evidence type="ECO:0000259" key="4">
    <source>
        <dbReference type="PROSITE" id="PS50936"/>
    </source>
</evidence>